<evidence type="ECO:0000313" key="2">
    <source>
        <dbReference type="EMBL" id="JAE27587.1"/>
    </source>
</evidence>
<sequence length="50" mass="5888">MSVSSCLLLPIFFCHHCPVWKWIQIRKNCMNLSSLEIDSNNEDCMNLFLL</sequence>
<dbReference type="AlphaFoldDB" id="A0A0A9GSR3"/>
<evidence type="ECO:0000256" key="1">
    <source>
        <dbReference type="SAM" id="SignalP"/>
    </source>
</evidence>
<reference evidence="2" key="2">
    <citation type="journal article" date="2015" name="Data Brief">
        <title>Shoot transcriptome of the giant reed, Arundo donax.</title>
        <authorList>
            <person name="Barrero R.A."/>
            <person name="Guerrero F.D."/>
            <person name="Moolhuijzen P."/>
            <person name="Goolsby J.A."/>
            <person name="Tidwell J."/>
            <person name="Bellgard S.E."/>
            <person name="Bellgard M.I."/>
        </authorList>
    </citation>
    <scope>NUCLEOTIDE SEQUENCE</scope>
    <source>
        <tissue evidence="2">Shoot tissue taken approximately 20 cm above the soil surface</tissue>
    </source>
</reference>
<feature type="chain" id="PRO_5002065213" evidence="1">
    <location>
        <begin position="17"/>
        <end position="50"/>
    </location>
</feature>
<organism evidence="2">
    <name type="scientific">Arundo donax</name>
    <name type="common">Giant reed</name>
    <name type="synonym">Donax arundinaceus</name>
    <dbReference type="NCBI Taxonomy" id="35708"/>
    <lineage>
        <taxon>Eukaryota</taxon>
        <taxon>Viridiplantae</taxon>
        <taxon>Streptophyta</taxon>
        <taxon>Embryophyta</taxon>
        <taxon>Tracheophyta</taxon>
        <taxon>Spermatophyta</taxon>
        <taxon>Magnoliopsida</taxon>
        <taxon>Liliopsida</taxon>
        <taxon>Poales</taxon>
        <taxon>Poaceae</taxon>
        <taxon>PACMAD clade</taxon>
        <taxon>Arundinoideae</taxon>
        <taxon>Arundineae</taxon>
        <taxon>Arundo</taxon>
    </lineage>
</organism>
<proteinExistence type="predicted"/>
<reference evidence="2" key="1">
    <citation type="submission" date="2014-09" db="EMBL/GenBank/DDBJ databases">
        <authorList>
            <person name="Magalhaes I.L.F."/>
            <person name="Oliveira U."/>
            <person name="Santos F.R."/>
            <person name="Vidigal T.H.D.A."/>
            <person name="Brescovit A.D."/>
            <person name="Santos A.J."/>
        </authorList>
    </citation>
    <scope>NUCLEOTIDE SEQUENCE</scope>
    <source>
        <tissue evidence="2">Shoot tissue taken approximately 20 cm above the soil surface</tissue>
    </source>
</reference>
<feature type="signal peptide" evidence="1">
    <location>
        <begin position="1"/>
        <end position="16"/>
    </location>
</feature>
<name>A0A0A9GSR3_ARUDO</name>
<accession>A0A0A9GSR3</accession>
<keyword evidence="1" id="KW-0732">Signal</keyword>
<protein>
    <submittedName>
        <fullName evidence="2">Uncharacterized protein</fullName>
    </submittedName>
</protein>
<dbReference type="EMBL" id="GBRH01170309">
    <property type="protein sequence ID" value="JAE27587.1"/>
    <property type="molecule type" value="Transcribed_RNA"/>
</dbReference>